<name>A0A2S5A4Y6_9FLAO</name>
<evidence type="ECO:0000313" key="2">
    <source>
        <dbReference type="EMBL" id="POY37661.1"/>
    </source>
</evidence>
<dbReference type="EMBL" id="PQVG01000008">
    <property type="protein sequence ID" value="POY37661.1"/>
    <property type="molecule type" value="Genomic_DNA"/>
</dbReference>
<sequence length="575" mass="63698">MKTYKISIVAIIILGLSACSSQENPTPIPVTPTPEVPVIKPQVDPTVENTVGFFMDNWSPKNWTSPTNFVETAVPTTTNSTVTIDYANVITKIPTTIYGNNANLWSGKMVTDTKLVSDLTNLKTNIIRFPGGSISDVYFWNAASNPSTVPSTMVNSDGTTVPSNFWFGKNDANWTISLDNYYQLLQATNSKGLITVNYGYARYGTGTNPVQDAAKLAADWVKYDNGRTQYWEIGNENFGDWEARYRINTALNKDGQPEFLTGELYAQHFKIIAAAMREAAKSVGNTNIKIGAVLFESKPETWMSTNNKTWNDKLLPTILEEADYYVLHSYFTAIANVDAVTILETPKARINEFTTYVKNSLSANNRQIKPFALDEWNIFANGSKQQVSHINGLHSVLLLGEVLKNKIGLAARWDLFNGWSKGDDHGLFSNGDEPNIPKGNPRPAFYQMYYFQKNMGDRLIDATKDATGNYEVYASSFSDGKVGITFVNKATTAITIKIKLNNFLTGKRMYWYSLVGDTDNGEFSRKVIINGTGPTLEAGGPTNYETIKPYSASTTNGTNVTLPARSSVFVVIEKQ</sequence>
<dbReference type="PANTHER" id="PTHR43576:SF3">
    <property type="entry name" value="ALPHA-L-ARABINOFURANOSIDASE C"/>
    <property type="match status" value="1"/>
</dbReference>
<dbReference type="PANTHER" id="PTHR43576">
    <property type="entry name" value="ALPHA-L-ARABINOFURANOSIDASE C-RELATED"/>
    <property type="match status" value="1"/>
</dbReference>
<dbReference type="Gene3D" id="3.20.20.80">
    <property type="entry name" value="Glycosidases"/>
    <property type="match status" value="1"/>
</dbReference>
<keyword evidence="1" id="KW-0732">Signal</keyword>
<keyword evidence="3" id="KW-1185">Reference proteome</keyword>
<evidence type="ECO:0000313" key="3">
    <source>
        <dbReference type="Proteomes" id="UP000237310"/>
    </source>
</evidence>
<dbReference type="OrthoDB" id="9758333at2"/>
<proteinExistence type="predicted"/>
<protein>
    <submittedName>
        <fullName evidence="2">Alpha-L-arabinofuranosidase</fullName>
    </submittedName>
</protein>
<dbReference type="Gene3D" id="2.60.40.1180">
    <property type="entry name" value="Golgi alpha-mannosidase II"/>
    <property type="match status" value="1"/>
</dbReference>
<dbReference type="InterPro" id="IPR013780">
    <property type="entry name" value="Glyco_hydro_b"/>
</dbReference>
<dbReference type="Proteomes" id="UP000237310">
    <property type="component" value="Unassembled WGS sequence"/>
</dbReference>
<dbReference type="GO" id="GO:0000272">
    <property type="term" value="P:polysaccharide catabolic process"/>
    <property type="evidence" value="ECO:0007669"/>
    <property type="project" value="TreeGrafter"/>
</dbReference>
<gene>
    <name evidence="2" type="ORF">C3L50_13895</name>
</gene>
<organism evidence="2 3">
    <name type="scientific">Flavobacterium alvei</name>
    <dbReference type="NCBI Taxonomy" id="2080416"/>
    <lineage>
        <taxon>Bacteria</taxon>
        <taxon>Pseudomonadati</taxon>
        <taxon>Bacteroidota</taxon>
        <taxon>Flavobacteriia</taxon>
        <taxon>Flavobacteriales</taxon>
        <taxon>Flavobacteriaceae</taxon>
        <taxon>Flavobacterium</taxon>
    </lineage>
</organism>
<evidence type="ECO:0000256" key="1">
    <source>
        <dbReference type="SAM" id="SignalP"/>
    </source>
</evidence>
<feature type="signal peptide" evidence="1">
    <location>
        <begin position="1"/>
        <end position="21"/>
    </location>
</feature>
<dbReference type="SUPFAM" id="SSF51445">
    <property type="entry name" value="(Trans)glycosidases"/>
    <property type="match status" value="1"/>
</dbReference>
<dbReference type="PROSITE" id="PS51257">
    <property type="entry name" value="PROKAR_LIPOPROTEIN"/>
    <property type="match status" value="1"/>
</dbReference>
<accession>A0A2S5A4Y6</accession>
<dbReference type="RefSeq" id="WP_103806786.1">
    <property type="nucleotide sequence ID" value="NZ_PQVG01000008.1"/>
</dbReference>
<dbReference type="InterPro" id="IPR017853">
    <property type="entry name" value="GH"/>
</dbReference>
<comment type="caution">
    <text evidence="2">The sequence shown here is derived from an EMBL/GenBank/DDBJ whole genome shotgun (WGS) entry which is preliminary data.</text>
</comment>
<feature type="chain" id="PRO_5015428681" evidence="1">
    <location>
        <begin position="22"/>
        <end position="575"/>
    </location>
</feature>
<dbReference type="AlphaFoldDB" id="A0A2S5A4Y6"/>
<reference evidence="2 3" key="1">
    <citation type="submission" date="2018-01" db="EMBL/GenBank/DDBJ databases">
        <authorList>
            <person name="Gaut B.S."/>
            <person name="Morton B.R."/>
            <person name="Clegg M.T."/>
            <person name="Duvall M.R."/>
        </authorList>
    </citation>
    <scope>NUCLEOTIDE SEQUENCE [LARGE SCALE GENOMIC DNA]</scope>
    <source>
        <strain evidence="2 3">HR-AY</strain>
    </source>
</reference>